<accession>A0AAN7YS05</accession>
<dbReference type="InterPro" id="IPR013154">
    <property type="entry name" value="ADH-like_N"/>
</dbReference>
<reference evidence="5" key="1">
    <citation type="submission" date="2023-08" db="EMBL/GenBank/DDBJ databases">
        <title>Black Yeasts Isolated from many extreme environments.</title>
        <authorList>
            <person name="Coleine C."/>
            <person name="Stajich J.E."/>
            <person name="Selbmann L."/>
        </authorList>
    </citation>
    <scope>NUCLEOTIDE SEQUENCE</scope>
    <source>
        <strain evidence="5">CCFEE 5401</strain>
    </source>
</reference>
<dbReference type="InterPro" id="IPR047122">
    <property type="entry name" value="Trans-enoyl_RdTase-like"/>
</dbReference>
<protein>
    <recommendedName>
        <fullName evidence="4">Enoyl reductase (ER) domain-containing protein</fullName>
    </recommendedName>
</protein>
<dbReference type="EMBL" id="JAVRRL010000020">
    <property type="protein sequence ID" value="KAK5114011.1"/>
    <property type="molecule type" value="Genomic_DNA"/>
</dbReference>
<dbReference type="SUPFAM" id="SSF50129">
    <property type="entry name" value="GroES-like"/>
    <property type="match status" value="1"/>
</dbReference>
<evidence type="ECO:0000313" key="6">
    <source>
        <dbReference type="Proteomes" id="UP001310890"/>
    </source>
</evidence>
<comment type="subunit">
    <text evidence="2">Monomer.</text>
</comment>
<feature type="domain" description="Enoyl reductase (ER)" evidence="4">
    <location>
        <begin position="9"/>
        <end position="333"/>
    </location>
</feature>
<keyword evidence="3" id="KW-0560">Oxidoreductase</keyword>
<dbReference type="GO" id="GO:0016651">
    <property type="term" value="F:oxidoreductase activity, acting on NAD(P)H"/>
    <property type="evidence" value="ECO:0007669"/>
    <property type="project" value="InterPro"/>
</dbReference>
<dbReference type="AlphaFoldDB" id="A0AAN7YS05"/>
<evidence type="ECO:0000256" key="1">
    <source>
        <dbReference type="ARBA" id="ARBA00008072"/>
    </source>
</evidence>
<comment type="caution">
    <text evidence="5">The sequence shown here is derived from an EMBL/GenBank/DDBJ whole genome shotgun (WGS) entry which is preliminary data.</text>
</comment>
<dbReference type="PANTHER" id="PTHR45348:SF5">
    <property type="entry name" value="OXIDOREDUCTASE, PUTATIVE (AFU_ORTHOLOGUE AFUA_8G01420)-RELATED"/>
    <property type="match status" value="1"/>
</dbReference>
<evidence type="ECO:0000259" key="4">
    <source>
        <dbReference type="SMART" id="SM00829"/>
    </source>
</evidence>
<dbReference type="SMART" id="SM00829">
    <property type="entry name" value="PKS_ER"/>
    <property type="match status" value="1"/>
</dbReference>
<dbReference type="InterPro" id="IPR020843">
    <property type="entry name" value="ER"/>
</dbReference>
<comment type="similarity">
    <text evidence="1">Belongs to the zinc-containing alcohol dehydrogenase family.</text>
</comment>
<evidence type="ECO:0000313" key="5">
    <source>
        <dbReference type="EMBL" id="KAK5114011.1"/>
    </source>
</evidence>
<name>A0AAN7YS05_9PEZI</name>
<dbReference type="InterPro" id="IPR011032">
    <property type="entry name" value="GroES-like_sf"/>
</dbReference>
<dbReference type="Proteomes" id="UP001310890">
    <property type="component" value="Unassembled WGS sequence"/>
</dbReference>
<dbReference type="CDD" id="cd08249">
    <property type="entry name" value="enoyl_reductase_like"/>
    <property type="match status" value="1"/>
</dbReference>
<dbReference type="InterPro" id="IPR036291">
    <property type="entry name" value="NAD(P)-bd_dom_sf"/>
</dbReference>
<proteinExistence type="inferred from homology"/>
<dbReference type="PANTHER" id="PTHR45348">
    <property type="entry name" value="HYPOTHETICAL OXIDOREDUCTASE (EUROFUNG)"/>
    <property type="match status" value="1"/>
</dbReference>
<organism evidence="5 6">
    <name type="scientific">Meristemomyces frigidus</name>
    <dbReference type="NCBI Taxonomy" id="1508187"/>
    <lineage>
        <taxon>Eukaryota</taxon>
        <taxon>Fungi</taxon>
        <taxon>Dikarya</taxon>
        <taxon>Ascomycota</taxon>
        <taxon>Pezizomycotina</taxon>
        <taxon>Dothideomycetes</taxon>
        <taxon>Dothideomycetidae</taxon>
        <taxon>Mycosphaerellales</taxon>
        <taxon>Teratosphaeriaceae</taxon>
        <taxon>Meristemomyces</taxon>
    </lineage>
</organism>
<dbReference type="Gene3D" id="3.40.50.720">
    <property type="entry name" value="NAD(P)-binding Rossmann-like Domain"/>
    <property type="match status" value="1"/>
</dbReference>
<sequence length="348" mass="37165">MKEAIVSAGPKVEIIDSPIPKPEPGQVVIKTIVSGCNPKDWKIPEWMKEVKPMNQGDDIAGTIHAVGPNVTEFKKGDRVAAFHEMTKPGGSYAEYSVAWAHTTFFLPEKTSFEEGAAIPLAAMTAAVGLYAADRLCLPSPWTPATASTPLLVYGAASAVGVYVLQLARKSNIHPLICVAGRAKDYVETFLDRSKGDTIIDYRDGDEAVISGVKSALKGEKLLYAFDAVAEKGSPQNIGKVISSPGGKATFVLPPSGGWEGKHDGLDEGVKQSMTMVGSVHDNQKDLGYVYFRYFTRGLEEGWFKGQKTEVVPGGLEGVQSGLERLKDGSASAVKFVYRIADTPGAGKA</sequence>
<evidence type="ECO:0000256" key="3">
    <source>
        <dbReference type="ARBA" id="ARBA00023002"/>
    </source>
</evidence>
<dbReference type="Pfam" id="PF08240">
    <property type="entry name" value="ADH_N"/>
    <property type="match status" value="1"/>
</dbReference>
<evidence type="ECO:0000256" key="2">
    <source>
        <dbReference type="ARBA" id="ARBA00011245"/>
    </source>
</evidence>
<dbReference type="Gene3D" id="3.90.180.10">
    <property type="entry name" value="Medium-chain alcohol dehydrogenases, catalytic domain"/>
    <property type="match status" value="1"/>
</dbReference>
<gene>
    <name evidence="5" type="ORF">LTR62_003134</name>
</gene>
<dbReference type="SUPFAM" id="SSF51735">
    <property type="entry name" value="NAD(P)-binding Rossmann-fold domains"/>
    <property type="match status" value="1"/>
</dbReference>